<organism evidence="11 12">
    <name type="scientific">Pocillopora damicornis</name>
    <name type="common">Cauliflower coral</name>
    <name type="synonym">Millepora damicornis</name>
    <dbReference type="NCBI Taxonomy" id="46731"/>
    <lineage>
        <taxon>Eukaryota</taxon>
        <taxon>Metazoa</taxon>
        <taxon>Cnidaria</taxon>
        <taxon>Anthozoa</taxon>
        <taxon>Hexacorallia</taxon>
        <taxon>Scleractinia</taxon>
        <taxon>Astrocoeniina</taxon>
        <taxon>Pocilloporidae</taxon>
        <taxon>Pocillopora</taxon>
    </lineage>
</organism>
<accession>A0A3M6TT14</accession>
<comment type="similarity">
    <text evidence="3">Belongs to the short-chain dehydrogenases/reductases (SDR) family. 2,4-dienoyl-CoA reductase subfamily.</text>
</comment>
<evidence type="ECO:0000256" key="5">
    <source>
        <dbReference type="ARBA" id="ARBA00026117"/>
    </source>
</evidence>
<dbReference type="OMA" id="MQAHVCA"/>
<dbReference type="PANTHER" id="PTHR43296:SF2">
    <property type="entry name" value="PEROXISOMAL 2,4-DIENOYL-COA REDUCTASE [(3E)-ENOYL-COA-PRODUCING]"/>
    <property type="match status" value="1"/>
</dbReference>
<comment type="catalytic activity">
    <reaction evidence="8">
        <text>a (2E,4E)-dienoyl-CoA + NADPH + H(+) = a 4,5-saturated-(3E)-enoyl-CoA + NADP(+)</text>
        <dbReference type="Rhea" id="RHEA:45912"/>
        <dbReference type="ChEBI" id="CHEBI:15378"/>
        <dbReference type="ChEBI" id="CHEBI:57783"/>
        <dbReference type="ChEBI" id="CHEBI:58349"/>
        <dbReference type="ChEBI" id="CHEBI:85101"/>
        <dbReference type="ChEBI" id="CHEBI:85493"/>
        <dbReference type="EC" id="1.3.1.124"/>
    </reaction>
</comment>
<evidence type="ECO:0000256" key="9">
    <source>
        <dbReference type="ARBA" id="ARBA00048340"/>
    </source>
</evidence>
<dbReference type="Pfam" id="PF13561">
    <property type="entry name" value="adh_short_C2"/>
    <property type="match status" value="1"/>
</dbReference>
<comment type="catalytic activity">
    <reaction evidence="10">
        <text>(2E,4Z,7Z,10Z,13Z,16Z,19Z)-docosaheptaenoyl-CoA + NADPH + H(+) = (3E,7Z,10Z,13Z,16Z,19Z)-docosahexaenoyl-CoA + NADP(+)</text>
        <dbReference type="Rhea" id="RHEA:44920"/>
        <dbReference type="ChEBI" id="CHEBI:15378"/>
        <dbReference type="ChEBI" id="CHEBI:57783"/>
        <dbReference type="ChEBI" id="CHEBI:58349"/>
        <dbReference type="ChEBI" id="CHEBI:77559"/>
        <dbReference type="ChEBI" id="CHEBI:84791"/>
    </reaction>
</comment>
<dbReference type="InterPro" id="IPR002347">
    <property type="entry name" value="SDR_fam"/>
</dbReference>
<dbReference type="OrthoDB" id="1393670at2759"/>
<dbReference type="Gene3D" id="3.40.50.720">
    <property type="entry name" value="NAD(P)-binding Rossmann-like Domain"/>
    <property type="match status" value="1"/>
</dbReference>
<keyword evidence="12" id="KW-1185">Reference proteome</keyword>
<dbReference type="EMBL" id="RCHS01002985">
    <property type="protein sequence ID" value="RMX44459.1"/>
    <property type="molecule type" value="Genomic_DNA"/>
</dbReference>
<evidence type="ECO:0000256" key="4">
    <source>
        <dbReference type="ARBA" id="ARBA00025939"/>
    </source>
</evidence>
<reference evidence="11 12" key="1">
    <citation type="journal article" date="2018" name="Sci. Rep.">
        <title>Comparative analysis of the Pocillopora damicornis genome highlights role of immune system in coral evolution.</title>
        <authorList>
            <person name="Cunning R."/>
            <person name="Bay R.A."/>
            <person name="Gillette P."/>
            <person name="Baker A.C."/>
            <person name="Traylor-Knowles N."/>
        </authorList>
    </citation>
    <scope>NUCLEOTIDE SEQUENCE [LARGE SCALE GENOMIC DNA]</scope>
    <source>
        <strain evidence="11">RSMAS</strain>
        <tissue evidence="11">Whole animal</tissue>
    </source>
</reference>
<evidence type="ECO:0000256" key="3">
    <source>
        <dbReference type="ARBA" id="ARBA00025787"/>
    </source>
</evidence>
<protein>
    <recommendedName>
        <fullName evidence="6">Peroxisomal 2,4-dienoyl-CoA reductase [(3E)-enoyl-CoA-producing]</fullName>
        <ecNumber evidence="5">1.3.1.124</ecNumber>
    </recommendedName>
    <alternativeName>
        <fullName evidence="7">2,4-dienoyl-CoA reductase 2</fullName>
    </alternativeName>
</protein>
<dbReference type="GO" id="GO:0008670">
    <property type="term" value="F:2,4-dienoyl-CoA reductase (NADPH) activity"/>
    <property type="evidence" value="ECO:0007669"/>
    <property type="project" value="InterPro"/>
</dbReference>
<dbReference type="PANTHER" id="PTHR43296">
    <property type="entry name" value="PEROXISOMAL 2,4-DIENOYL-COA REDUCTASE"/>
    <property type="match status" value="1"/>
</dbReference>
<dbReference type="FunFam" id="3.40.50.720:FF:000084">
    <property type="entry name" value="Short-chain dehydrogenase reductase"/>
    <property type="match status" value="1"/>
</dbReference>
<comment type="caution">
    <text evidence="11">The sequence shown here is derived from an EMBL/GenBank/DDBJ whole genome shotgun (WGS) entry which is preliminary data.</text>
</comment>
<evidence type="ECO:0000256" key="1">
    <source>
        <dbReference type="ARBA" id="ARBA00022857"/>
    </source>
</evidence>
<evidence type="ECO:0000256" key="8">
    <source>
        <dbReference type="ARBA" id="ARBA00048009"/>
    </source>
</evidence>
<evidence type="ECO:0000313" key="11">
    <source>
        <dbReference type="EMBL" id="RMX44459.1"/>
    </source>
</evidence>
<dbReference type="PRINTS" id="PR00081">
    <property type="entry name" value="GDHRDH"/>
</dbReference>
<keyword evidence="1" id="KW-0521">NADP</keyword>
<name>A0A3M6TT14_POCDA</name>
<dbReference type="GO" id="GO:0005777">
    <property type="term" value="C:peroxisome"/>
    <property type="evidence" value="ECO:0007669"/>
    <property type="project" value="TreeGrafter"/>
</dbReference>
<dbReference type="CDD" id="cd05369">
    <property type="entry name" value="TER_DECR_SDR_a"/>
    <property type="match status" value="1"/>
</dbReference>
<comment type="catalytic activity">
    <reaction evidence="9">
        <text>a (2E,4Z)-dienoyl-CoA + NADPH + H(+) = a 4,5-saturated-(3E)-enoyl-CoA + NADP(+)</text>
        <dbReference type="Rhea" id="RHEA:61892"/>
        <dbReference type="ChEBI" id="CHEBI:15378"/>
        <dbReference type="ChEBI" id="CHEBI:57783"/>
        <dbReference type="ChEBI" id="CHEBI:58349"/>
        <dbReference type="ChEBI" id="CHEBI:85099"/>
        <dbReference type="ChEBI" id="CHEBI:85493"/>
        <dbReference type="EC" id="1.3.1.124"/>
    </reaction>
</comment>
<dbReference type="InterPro" id="IPR045017">
    <property type="entry name" value="DECR2-like"/>
</dbReference>
<dbReference type="GO" id="GO:0009062">
    <property type="term" value="P:fatty acid catabolic process"/>
    <property type="evidence" value="ECO:0007669"/>
    <property type="project" value="InterPro"/>
</dbReference>
<evidence type="ECO:0000256" key="2">
    <source>
        <dbReference type="ARBA" id="ARBA00023002"/>
    </source>
</evidence>
<evidence type="ECO:0000256" key="6">
    <source>
        <dbReference type="ARBA" id="ARBA00026221"/>
    </source>
</evidence>
<dbReference type="AlphaFoldDB" id="A0A3M6TT14"/>
<comment type="subunit">
    <text evidence="4">Monomer, dimer and oligomer.</text>
</comment>
<dbReference type="Proteomes" id="UP000275408">
    <property type="component" value="Unassembled WGS sequence"/>
</dbReference>
<dbReference type="InterPro" id="IPR036291">
    <property type="entry name" value="NAD(P)-bd_dom_sf"/>
</dbReference>
<evidence type="ECO:0000256" key="10">
    <source>
        <dbReference type="ARBA" id="ARBA00048631"/>
    </source>
</evidence>
<dbReference type="SUPFAM" id="SSF51735">
    <property type="entry name" value="NAD(P)-binding Rossmann-fold domains"/>
    <property type="match status" value="1"/>
</dbReference>
<dbReference type="EC" id="1.3.1.124" evidence="5"/>
<gene>
    <name evidence="11" type="ORF">pdam_00010064</name>
</gene>
<dbReference type="STRING" id="46731.A0A3M6TT14"/>
<evidence type="ECO:0000256" key="7">
    <source>
        <dbReference type="ARBA" id="ARBA00030890"/>
    </source>
</evidence>
<proteinExistence type="inferred from homology"/>
<keyword evidence="2" id="KW-0560">Oxidoreductase</keyword>
<evidence type="ECO:0000313" key="12">
    <source>
        <dbReference type="Proteomes" id="UP000275408"/>
    </source>
</evidence>
<sequence length="288" mass="30891">MAEAVLESDIACLDHYDYFFRPNILQGKVAFITGGGSGIGFTITEVLMRHSCSAVIVGRKFDRLKKAAKKLEEVTGQKCLPVKVDVRKVNEVDAAVDMALKHFSKIDILVNSAAGNFLCPASQLSYNGLKTVFDIDAFGTFNVSKAVYNKCFKNNGSGNIINITATLHHNGHPLQCHAGGAKAAIEGMSRHLAVEWGPDGVRVNCVAPGAVKDTEGFRRLGGKHLPPNFIENIPLQRLVSRQDVADSVLFLASGASAFITANTLVVDGGSWITNSVSMATMNKAISKL</sequence>